<protein>
    <submittedName>
        <fullName evidence="2">Uncharacterized protein</fullName>
    </submittedName>
</protein>
<evidence type="ECO:0000313" key="3">
    <source>
        <dbReference type="Proteomes" id="UP000315295"/>
    </source>
</evidence>
<feature type="region of interest" description="Disordered" evidence="1">
    <location>
        <begin position="1"/>
        <end position="80"/>
    </location>
</feature>
<accession>A0A540N2G8</accession>
<comment type="caution">
    <text evidence="2">The sequence shown here is derived from an EMBL/GenBank/DDBJ whole genome shotgun (WGS) entry which is preliminary data.</text>
</comment>
<reference evidence="2 3" key="1">
    <citation type="journal article" date="2019" name="G3 (Bethesda)">
        <title>Sequencing of a Wild Apple (Malus baccata) Genome Unravels the Differences Between Cultivated and Wild Apple Species Regarding Disease Resistance and Cold Tolerance.</title>
        <authorList>
            <person name="Chen X."/>
        </authorList>
    </citation>
    <scope>NUCLEOTIDE SEQUENCE [LARGE SCALE GENOMIC DNA]</scope>
    <source>
        <strain evidence="3">cv. Shandingzi</strain>
        <tissue evidence="2">Leaves</tissue>
    </source>
</reference>
<keyword evidence="3" id="KW-1185">Reference proteome</keyword>
<gene>
    <name evidence="2" type="ORF">C1H46_009703</name>
</gene>
<dbReference type="Proteomes" id="UP000315295">
    <property type="component" value="Unassembled WGS sequence"/>
</dbReference>
<dbReference type="EMBL" id="VIEB01000135">
    <property type="protein sequence ID" value="TQE04720.1"/>
    <property type="molecule type" value="Genomic_DNA"/>
</dbReference>
<evidence type="ECO:0000313" key="2">
    <source>
        <dbReference type="EMBL" id="TQE04720.1"/>
    </source>
</evidence>
<evidence type="ECO:0000256" key="1">
    <source>
        <dbReference type="SAM" id="MobiDB-lite"/>
    </source>
</evidence>
<proteinExistence type="predicted"/>
<organism evidence="2 3">
    <name type="scientific">Malus baccata</name>
    <name type="common">Siberian crab apple</name>
    <name type="synonym">Pyrus baccata</name>
    <dbReference type="NCBI Taxonomy" id="106549"/>
    <lineage>
        <taxon>Eukaryota</taxon>
        <taxon>Viridiplantae</taxon>
        <taxon>Streptophyta</taxon>
        <taxon>Embryophyta</taxon>
        <taxon>Tracheophyta</taxon>
        <taxon>Spermatophyta</taxon>
        <taxon>Magnoliopsida</taxon>
        <taxon>eudicotyledons</taxon>
        <taxon>Gunneridae</taxon>
        <taxon>Pentapetalae</taxon>
        <taxon>rosids</taxon>
        <taxon>fabids</taxon>
        <taxon>Rosales</taxon>
        <taxon>Rosaceae</taxon>
        <taxon>Amygdaloideae</taxon>
        <taxon>Maleae</taxon>
        <taxon>Malus</taxon>
    </lineage>
</organism>
<name>A0A540N2G8_MALBA</name>
<feature type="compositionally biased region" description="Low complexity" evidence="1">
    <location>
        <begin position="50"/>
        <end position="72"/>
    </location>
</feature>
<sequence>MTKITKQPWQKSPSRREGKPKPKPNQHLQSHTYGDCEVAKENKMMEMTQSTRSLSKMKRSTSSSSEISRAQSLCLRNRGR</sequence>
<dbReference type="AlphaFoldDB" id="A0A540N2G8"/>
<feature type="compositionally biased region" description="Polar residues" evidence="1">
    <location>
        <begin position="1"/>
        <end position="12"/>
    </location>
</feature>